<accession>A0A0A9FFQ9</accession>
<proteinExistence type="predicted"/>
<sequence>MILSCFMIVAFSSFVAPISSMKPSTKYLSAL</sequence>
<reference evidence="1" key="2">
    <citation type="journal article" date="2015" name="Data Brief">
        <title>Shoot transcriptome of the giant reed, Arundo donax.</title>
        <authorList>
            <person name="Barrero R.A."/>
            <person name="Guerrero F.D."/>
            <person name="Moolhuijzen P."/>
            <person name="Goolsby J.A."/>
            <person name="Tidwell J."/>
            <person name="Bellgard S.E."/>
            <person name="Bellgard M.I."/>
        </authorList>
    </citation>
    <scope>NUCLEOTIDE SEQUENCE</scope>
    <source>
        <tissue evidence="1">Shoot tissue taken approximately 20 cm above the soil surface</tissue>
    </source>
</reference>
<evidence type="ECO:0000313" key="1">
    <source>
        <dbReference type="EMBL" id="JAE11147.1"/>
    </source>
</evidence>
<dbReference type="EMBL" id="GBRH01186749">
    <property type="protein sequence ID" value="JAE11147.1"/>
    <property type="molecule type" value="Transcribed_RNA"/>
</dbReference>
<protein>
    <submittedName>
        <fullName evidence="1">Uncharacterized protein</fullName>
    </submittedName>
</protein>
<dbReference type="AlphaFoldDB" id="A0A0A9FFQ9"/>
<reference evidence="1" key="1">
    <citation type="submission" date="2014-09" db="EMBL/GenBank/DDBJ databases">
        <authorList>
            <person name="Magalhaes I.L.F."/>
            <person name="Oliveira U."/>
            <person name="Santos F.R."/>
            <person name="Vidigal T.H.D.A."/>
            <person name="Brescovit A.D."/>
            <person name="Santos A.J."/>
        </authorList>
    </citation>
    <scope>NUCLEOTIDE SEQUENCE</scope>
    <source>
        <tissue evidence="1">Shoot tissue taken approximately 20 cm above the soil surface</tissue>
    </source>
</reference>
<name>A0A0A9FFQ9_ARUDO</name>
<organism evidence="1">
    <name type="scientific">Arundo donax</name>
    <name type="common">Giant reed</name>
    <name type="synonym">Donax arundinaceus</name>
    <dbReference type="NCBI Taxonomy" id="35708"/>
    <lineage>
        <taxon>Eukaryota</taxon>
        <taxon>Viridiplantae</taxon>
        <taxon>Streptophyta</taxon>
        <taxon>Embryophyta</taxon>
        <taxon>Tracheophyta</taxon>
        <taxon>Spermatophyta</taxon>
        <taxon>Magnoliopsida</taxon>
        <taxon>Liliopsida</taxon>
        <taxon>Poales</taxon>
        <taxon>Poaceae</taxon>
        <taxon>PACMAD clade</taxon>
        <taxon>Arundinoideae</taxon>
        <taxon>Arundineae</taxon>
        <taxon>Arundo</taxon>
    </lineage>
</organism>